<reference evidence="2 3" key="1">
    <citation type="submission" date="2021-03" db="EMBL/GenBank/DDBJ databases">
        <title>Genomic Encyclopedia of Type Strains, Phase IV (KMG-IV): sequencing the most valuable type-strain genomes for metagenomic binning, comparative biology and taxonomic classification.</title>
        <authorList>
            <person name="Goeker M."/>
        </authorList>
    </citation>
    <scope>NUCLEOTIDE SEQUENCE [LARGE SCALE GENOMIC DNA]</scope>
    <source>
        <strain evidence="2 3">DSM 6139</strain>
    </source>
</reference>
<evidence type="ECO:0000313" key="2">
    <source>
        <dbReference type="EMBL" id="MBP1918026.1"/>
    </source>
</evidence>
<keyword evidence="3" id="KW-1185">Reference proteome</keyword>
<feature type="domain" description="YdhG-like" evidence="1">
    <location>
        <begin position="20"/>
        <end position="111"/>
    </location>
</feature>
<evidence type="ECO:0000313" key="3">
    <source>
        <dbReference type="Proteomes" id="UP001519271"/>
    </source>
</evidence>
<protein>
    <submittedName>
        <fullName evidence="2">Uncharacterized protein YdhG (YjbR/CyaY superfamily)</fullName>
    </submittedName>
</protein>
<dbReference type="Pfam" id="PF08818">
    <property type="entry name" value="DUF1801"/>
    <property type="match status" value="1"/>
</dbReference>
<dbReference type="SUPFAM" id="SSF159888">
    <property type="entry name" value="YdhG-like"/>
    <property type="match status" value="1"/>
</dbReference>
<dbReference type="RefSeq" id="WP_209458265.1">
    <property type="nucleotide sequence ID" value="NZ_JAGGKC010000002.1"/>
</dbReference>
<evidence type="ECO:0000259" key="1">
    <source>
        <dbReference type="Pfam" id="PF08818"/>
    </source>
</evidence>
<sequence>MDNSITTIDEYIAMAEEEDREALMEFRRVIHEAAPEATEKISYQMPTFYLHGNLVHFAAFKGHYGFYPAPTGIEAFKEDLSKYKGSKGAIQFPKDKPLPIELIERIVKFRVEENVKANEEKKARKKS</sequence>
<dbReference type="EMBL" id="JAGGKC010000002">
    <property type="protein sequence ID" value="MBP1918026.1"/>
    <property type="molecule type" value="Genomic_DNA"/>
</dbReference>
<accession>A0ABS4G0G9</accession>
<organism evidence="2 3">
    <name type="scientific">Youngiibacter multivorans</name>
    <dbReference type="NCBI Taxonomy" id="937251"/>
    <lineage>
        <taxon>Bacteria</taxon>
        <taxon>Bacillati</taxon>
        <taxon>Bacillota</taxon>
        <taxon>Clostridia</taxon>
        <taxon>Eubacteriales</taxon>
        <taxon>Clostridiaceae</taxon>
        <taxon>Youngiibacter</taxon>
    </lineage>
</organism>
<dbReference type="Proteomes" id="UP001519271">
    <property type="component" value="Unassembled WGS sequence"/>
</dbReference>
<dbReference type="Gene3D" id="3.90.1150.200">
    <property type="match status" value="1"/>
</dbReference>
<proteinExistence type="predicted"/>
<comment type="caution">
    <text evidence="2">The sequence shown here is derived from an EMBL/GenBank/DDBJ whole genome shotgun (WGS) entry which is preliminary data.</text>
</comment>
<gene>
    <name evidence="2" type="ORF">J2Z34_000497</name>
</gene>
<name>A0ABS4G0G9_9CLOT</name>
<dbReference type="InterPro" id="IPR014922">
    <property type="entry name" value="YdhG-like"/>
</dbReference>